<protein>
    <submittedName>
        <fullName evidence="1">Uncharacterized protein</fullName>
    </submittedName>
</protein>
<name>A0AAV4MCL4_9ARAC</name>
<reference evidence="1 2" key="1">
    <citation type="submission" date="2021-06" db="EMBL/GenBank/DDBJ databases">
        <title>Caerostris darwini draft genome.</title>
        <authorList>
            <person name="Kono N."/>
            <person name="Arakawa K."/>
        </authorList>
    </citation>
    <scope>NUCLEOTIDE SEQUENCE [LARGE SCALE GENOMIC DNA]</scope>
</reference>
<dbReference type="AlphaFoldDB" id="A0AAV4MCL4"/>
<keyword evidence="2" id="KW-1185">Reference proteome</keyword>
<comment type="caution">
    <text evidence="1">The sequence shown here is derived from an EMBL/GenBank/DDBJ whole genome shotgun (WGS) entry which is preliminary data.</text>
</comment>
<sequence>MAMPSRNVAHSKAATLELPTIESGDYDIFLIQEPYLIEGQVAGLPLGWCTILEENGSALIAVNNPQLALQDGLAMEKLMPEIKHFGYNGIM</sequence>
<proteinExistence type="predicted"/>
<evidence type="ECO:0000313" key="2">
    <source>
        <dbReference type="Proteomes" id="UP001054837"/>
    </source>
</evidence>
<evidence type="ECO:0000313" key="1">
    <source>
        <dbReference type="EMBL" id="GIX70149.1"/>
    </source>
</evidence>
<dbReference type="EMBL" id="BPLQ01000337">
    <property type="protein sequence ID" value="GIX70149.1"/>
    <property type="molecule type" value="Genomic_DNA"/>
</dbReference>
<gene>
    <name evidence="1" type="ORF">CDAR_312741</name>
</gene>
<organism evidence="1 2">
    <name type="scientific">Caerostris darwini</name>
    <dbReference type="NCBI Taxonomy" id="1538125"/>
    <lineage>
        <taxon>Eukaryota</taxon>
        <taxon>Metazoa</taxon>
        <taxon>Ecdysozoa</taxon>
        <taxon>Arthropoda</taxon>
        <taxon>Chelicerata</taxon>
        <taxon>Arachnida</taxon>
        <taxon>Araneae</taxon>
        <taxon>Araneomorphae</taxon>
        <taxon>Entelegynae</taxon>
        <taxon>Araneoidea</taxon>
        <taxon>Araneidae</taxon>
        <taxon>Caerostris</taxon>
    </lineage>
</organism>
<accession>A0AAV4MCL4</accession>
<dbReference type="Proteomes" id="UP001054837">
    <property type="component" value="Unassembled WGS sequence"/>
</dbReference>